<dbReference type="SUPFAM" id="SSF50249">
    <property type="entry name" value="Nucleic acid-binding proteins"/>
    <property type="match status" value="1"/>
</dbReference>
<evidence type="ECO:0000313" key="5">
    <source>
        <dbReference type="Proteomes" id="UP000002255"/>
    </source>
</evidence>
<protein>
    <recommendedName>
        <fullName evidence="3">S1 motif domain-containing protein</fullName>
    </recommendedName>
</protein>
<feature type="coiled-coil region" evidence="1">
    <location>
        <begin position="422"/>
        <end position="463"/>
    </location>
</feature>
<keyword evidence="1" id="KW-0175">Coiled coil</keyword>
<name>D1BXJ3_XYLCX</name>
<dbReference type="InterPro" id="IPR012340">
    <property type="entry name" value="NA-bd_OB-fold"/>
</dbReference>
<dbReference type="AlphaFoldDB" id="D1BXJ3"/>
<dbReference type="GO" id="GO:0003676">
    <property type="term" value="F:nucleic acid binding"/>
    <property type="evidence" value="ECO:0007669"/>
    <property type="project" value="InterPro"/>
</dbReference>
<sequence length="636" mass="68113">MRAGATRDVRASIPTTVTHLTSATEAVALAARLTDPGRSWPVVVISTPAGSVRPHVDADAVLREVTGWAEVVVVPTGSVSWAFSDAMPPHTQVYGGASRVYPVGIAWVDDVRRSRLRFAYSAEEGGRVQGPLVHDALAAAAGAGLASSGQTDADRMVGGTVRLLTTARALIALDDGTQAAVAEELTLPGVPVERLLRPGMRVTGSLDPGTRLLDITGMVPARDERLRMVHASYRPGTVVLGRVVAVEEEAVTIAVAPDVEAHVRRAQVTGNELDRLTDLFTIGEVVAARVVPSPGVSLRLDDVDDVADEIVPAIALLPDGPPWLDATPAPRAEHSARPEPAGPTTTEPGGPTTERAGPTTAEAAGPTTEPGRPNPRPGPRPRPTPADLRARRTPPPVPAAPSSSDAPAVHAHGAARDLSLSLDAERALTRRLTQRAEAAERRAVEFEAEVIGLRRELARMADEQRTHEAKAGELRTRLRESKNVARRAVAAAADAQAPQAEFLDPVDQFRHDVYLTWAVEVPATDKPERPLGDYDLGPHFLESLDQLQGVPRERVLTVVVWVLTGQARHVNGLQLHRLRTGTGGDDPVRVRESDNATAWRVSLQVDTPSARRLHFWQRTDGRVELARVGLHDDFSI</sequence>
<accession>D1BXJ3</accession>
<feature type="compositionally biased region" description="Pro residues" evidence="2">
    <location>
        <begin position="372"/>
        <end position="384"/>
    </location>
</feature>
<dbReference type="PROSITE" id="PS50126">
    <property type="entry name" value="S1"/>
    <property type="match status" value="1"/>
</dbReference>
<gene>
    <name evidence="4" type="ordered locus">Xcel_0764</name>
</gene>
<feature type="domain" description="S1 motif" evidence="3">
    <location>
        <begin position="236"/>
        <end position="291"/>
    </location>
</feature>
<reference evidence="5" key="1">
    <citation type="submission" date="2009-11" db="EMBL/GenBank/DDBJ databases">
        <title>The complete chromosome of Xylanimonas cellulosilytica DSM 15894.</title>
        <authorList>
            <consortium name="US DOE Joint Genome Institute (JGI-PGF)"/>
            <person name="Lucas S."/>
            <person name="Copeland A."/>
            <person name="Lapidus A."/>
            <person name="Glavina del Rio T."/>
            <person name="Dalin E."/>
            <person name="Tice H."/>
            <person name="Bruce D."/>
            <person name="Goodwin L."/>
            <person name="Pitluck S."/>
            <person name="Kyrpides N."/>
            <person name="Mavromatis K."/>
            <person name="Ivanova N."/>
            <person name="Mikhailova N."/>
            <person name="Foster B."/>
            <person name="Clum A."/>
            <person name="Brettin T."/>
            <person name="Detter J.C."/>
            <person name="Han C."/>
            <person name="Larimer F."/>
            <person name="Land M."/>
            <person name="Hauser L."/>
            <person name="Markowitz V."/>
            <person name="Cheng J.F."/>
            <person name="Hugenholtz P."/>
            <person name="Woyke T."/>
            <person name="Wu D."/>
            <person name="Gehrich-Schroeter G."/>
            <person name="Schneider S."/>
            <person name="Pukall S.R."/>
            <person name="Klenk H.P."/>
            <person name="Eisen J.A."/>
        </authorList>
    </citation>
    <scope>NUCLEOTIDE SEQUENCE [LARGE SCALE GENOMIC DNA]</scope>
    <source>
        <strain evidence="5">DSM 15894 / CECT 5975 / LMG 20990 / XIL07</strain>
    </source>
</reference>
<proteinExistence type="predicted"/>
<dbReference type="Gene3D" id="2.40.50.140">
    <property type="entry name" value="Nucleic acid-binding proteins"/>
    <property type="match status" value="1"/>
</dbReference>
<reference evidence="4 5" key="2">
    <citation type="journal article" date="2010" name="Stand. Genomic Sci.">
        <title>Complete genome sequence of Xylanimonas cellulosilytica type strain (XIL07).</title>
        <authorList>
            <person name="Foster B."/>
            <person name="Pukall R."/>
            <person name="Abt B."/>
            <person name="Nolan M."/>
            <person name="Glavina Del Rio T."/>
            <person name="Chen F."/>
            <person name="Lucas S."/>
            <person name="Tice H."/>
            <person name="Pitluck S."/>
            <person name="Cheng J.-F."/>
            <person name="Chertkov O."/>
            <person name="Brettin T."/>
            <person name="Han C."/>
            <person name="Detter J.C."/>
            <person name="Bruce D."/>
            <person name="Goodwin L."/>
            <person name="Ivanova N."/>
            <person name="Mavromatis K."/>
            <person name="Pati A."/>
            <person name="Mikhailova N."/>
            <person name="Chen A."/>
            <person name="Palaniappan K."/>
            <person name="Land M."/>
            <person name="Hauser L."/>
            <person name="Chang Y.-J."/>
            <person name="Jeffries C.D."/>
            <person name="Chain P."/>
            <person name="Rohde M."/>
            <person name="Goeker M."/>
            <person name="Bristow J."/>
            <person name="Eisen J.A."/>
            <person name="Markowitz V."/>
            <person name="Hugenholtz P."/>
            <person name="Kyrpides N.C."/>
            <person name="Klenk H.-P."/>
            <person name="Lapidus A."/>
        </authorList>
    </citation>
    <scope>NUCLEOTIDE SEQUENCE [LARGE SCALE GENOMIC DNA]</scope>
    <source>
        <strain evidence="5">DSM 15894 / CECT 5975 / LMG 20990 / XIL07</strain>
    </source>
</reference>
<evidence type="ECO:0000256" key="1">
    <source>
        <dbReference type="SAM" id="Coils"/>
    </source>
</evidence>
<keyword evidence="5" id="KW-1185">Reference proteome</keyword>
<feature type="region of interest" description="Disordered" evidence="2">
    <location>
        <begin position="317"/>
        <end position="414"/>
    </location>
</feature>
<dbReference type="InterPro" id="IPR003029">
    <property type="entry name" value="S1_domain"/>
</dbReference>
<dbReference type="Proteomes" id="UP000002255">
    <property type="component" value="Chromosome"/>
</dbReference>
<evidence type="ECO:0000313" key="4">
    <source>
        <dbReference type="EMBL" id="ACZ29803.1"/>
    </source>
</evidence>
<evidence type="ECO:0000259" key="3">
    <source>
        <dbReference type="PROSITE" id="PS50126"/>
    </source>
</evidence>
<dbReference type="HOGENOM" id="CLU_021789_0_0_11"/>
<organism evidence="4 5">
    <name type="scientific">Xylanimonas cellulosilytica (strain DSM 15894 / JCM 12276 / CECT 5975 / KCTC 9989 / LMG 20990 / NBRC 107835 / XIL07)</name>
    <dbReference type="NCBI Taxonomy" id="446471"/>
    <lineage>
        <taxon>Bacteria</taxon>
        <taxon>Bacillati</taxon>
        <taxon>Actinomycetota</taxon>
        <taxon>Actinomycetes</taxon>
        <taxon>Micrococcales</taxon>
        <taxon>Promicromonosporaceae</taxon>
        <taxon>Xylanimonas</taxon>
    </lineage>
</organism>
<dbReference type="eggNOG" id="ENOG502Z9RK">
    <property type="taxonomic scope" value="Bacteria"/>
</dbReference>
<feature type="compositionally biased region" description="Low complexity" evidence="2">
    <location>
        <begin position="338"/>
        <end position="371"/>
    </location>
</feature>
<dbReference type="EMBL" id="CP001821">
    <property type="protein sequence ID" value="ACZ29803.1"/>
    <property type="molecule type" value="Genomic_DNA"/>
</dbReference>
<evidence type="ECO:0000256" key="2">
    <source>
        <dbReference type="SAM" id="MobiDB-lite"/>
    </source>
</evidence>
<dbReference type="KEGG" id="xce:Xcel_0764"/>
<feature type="compositionally biased region" description="Low complexity" evidence="2">
    <location>
        <begin position="400"/>
        <end position="412"/>
    </location>
</feature>